<evidence type="ECO:0000259" key="2">
    <source>
        <dbReference type="PROSITE" id="PS51352"/>
    </source>
</evidence>
<reference evidence="3 4" key="1">
    <citation type="journal article" date="2020" name="Pathogens">
        <title>First Whole Genome Sequence of Anaplasma platys, an Obligate Intracellular Rickettsial Pathogen of Dogs.</title>
        <authorList>
            <person name="Llanes A."/>
            <person name="Rajeev S."/>
        </authorList>
    </citation>
    <scope>NUCLEOTIDE SEQUENCE [LARGE SCALE GENOMIC DNA]</scope>
    <source>
        <strain evidence="3 4">S3</strain>
    </source>
</reference>
<name>A0A858PXE5_9RICK</name>
<dbReference type="FunFam" id="3.40.30.10:FF:000430">
    <property type="entry name" value="Disulfide oxidoreductase"/>
    <property type="match status" value="1"/>
</dbReference>
<dbReference type="KEGG" id="aplt:ANPL_00685"/>
<evidence type="ECO:0000313" key="3">
    <source>
        <dbReference type="EMBL" id="QJC27255.1"/>
    </source>
</evidence>
<dbReference type="Gene3D" id="3.40.30.10">
    <property type="entry name" value="Glutaredoxin"/>
    <property type="match status" value="1"/>
</dbReference>
<dbReference type="InterPro" id="IPR013766">
    <property type="entry name" value="Thioredoxin_domain"/>
</dbReference>
<proteinExistence type="predicted"/>
<dbReference type="InterPro" id="IPR012336">
    <property type="entry name" value="Thioredoxin-like_fold"/>
</dbReference>
<dbReference type="CDD" id="cd03023">
    <property type="entry name" value="DsbA_Com1_like"/>
    <property type="match status" value="1"/>
</dbReference>
<dbReference type="RefSeq" id="WP_169192900.1">
    <property type="nucleotide sequence ID" value="NZ_CP046391.1"/>
</dbReference>
<feature type="domain" description="Thioredoxin" evidence="2">
    <location>
        <begin position="57"/>
        <end position="247"/>
    </location>
</feature>
<dbReference type="Proteomes" id="UP000500930">
    <property type="component" value="Chromosome"/>
</dbReference>
<protein>
    <submittedName>
        <fullName evidence="3">DsbA family protein</fullName>
    </submittedName>
</protein>
<dbReference type="AlphaFoldDB" id="A0A858PXE5"/>
<dbReference type="InterPro" id="IPR036249">
    <property type="entry name" value="Thioredoxin-like_sf"/>
</dbReference>
<evidence type="ECO:0000313" key="4">
    <source>
        <dbReference type="Proteomes" id="UP000500930"/>
    </source>
</evidence>
<gene>
    <name evidence="3" type="ORF">ANPL_00685</name>
</gene>
<evidence type="ECO:0000256" key="1">
    <source>
        <dbReference type="ARBA" id="ARBA00003565"/>
    </source>
</evidence>
<comment type="function">
    <text evidence="1">May be required for disulfide bond formation in some proteins.</text>
</comment>
<dbReference type="SUPFAM" id="SSF52833">
    <property type="entry name" value="Thioredoxin-like"/>
    <property type="match status" value="1"/>
</dbReference>
<dbReference type="EMBL" id="CP046391">
    <property type="protein sequence ID" value="QJC27255.1"/>
    <property type="molecule type" value="Genomic_DNA"/>
</dbReference>
<dbReference type="PROSITE" id="PS51352">
    <property type="entry name" value="THIOREDOXIN_2"/>
    <property type="match status" value="1"/>
</dbReference>
<sequence length="261" mass="28865">MGSLGRIFCLLSLVVLVASFPLISKWASGVKSQNRQEIEAIIEEYVYKNPHKVITAISKGQVALNRSEMKKKVLENKDLIDDLSYPTFGNKKSDVFLVQFFDYSCGYCRSMLPNIKELLADGKVGIVFRDLPLLGDASTLAARSALAVYFVNPEKYIDFYFAALAHNGKFWEAEMPDLVESVGISREDYLKSLAQNKEKIESMLESTKLLADNLNIRGTPAVIVGDSVLVGASDLPTLRDLIQAAKDAKIAKSIKATKVFS</sequence>
<dbReference type="Pfam" id="PF13462">
    <property type="entry name" value="Thioredoxin_4"/>
    <property type="match status" value="1"/>
</dbReference>
<accession>A0A858PXE5</accession>
<organism evidence="3 4">
    <name type="scientific">Anaplasma platys</name>
    <dbReference type="NCBI Taxonomy" id="949"/>
    <lineage>
        <taxon>Bacteria</taxon>
        <taxon>Pseudomonadati</taxon>
        <taxon>Pseudomonadota</taxon>
        <taxon>Alphaproteobacteria</taxon>
        <taxon>Rickettsiales</taxon>
        <taxon>Anaplasmataceae</taxon>
        <taxon>Anaplasma</taxon>
    </lineage>
</organism>
<keyword evidence="4" id="KW-1185">Reference proteome</keyword>